<evidence type="ECO:0000256" key="1">
    <source>
        <dbReference type="SAM" id="MobiDB-lite"/>
    </source>
</evidence>
<feature type="region of interest" description="Disordered" evidence="1">
    <location>
        <begin position="1"/>
        <end position="29"/>
    </location>
</feature>
<evidence type="ECO:0000313" key="3">
    <source>
        <dbReference type="EMBL" id="GHG10965.1"/>
    </source>
</evidence>
<proteinExistence type="predicted"/>
<feature type="compositionally biased region" description="Low complexity" evidence="1">
    <location>
        <begin position="332"/>
        <end position="373"/>
    </location>
</feature>
<gene>
    <name evidence="3" type="ORF">GCM10017783_24210</name>
</gene>
<feature type="region of interest" description="Disordered" evidence="1">
    <location>
        <begin position="256"/>
        <end position="387"/>
    </location>
</feature>
<feature type="compositionally biased region" description="Low complexity" evidence="1">
    <location>
        <begin position="288"/>
        <end position="302"/>
    </location>
</feature>
<evidence type="ECO:0000313" key="4">
    <source>
        <dbReference type="Proteomes" id="UP000632154"/>
    </source>
</evidence>
<accession>A0ABQ3KHG4</accession>
<dbReference type="EMBL" id="BNAL01000046">
    <property type="protein sequence ID" value="GHG10965.1"/>
    <property type="molecule type" value="Genomic_DNA"/>
</dbReference>
<dbReference type="PANTHER" id="PTHR39339">
    <property type="entry name" value="SLR1444 PROTEIN"/>
    <property type="match status" value="1"/>
</dbReference>
<reference evidence="4" key="1">
    <citation type="journal article" date="2019" name="Int. J. Syst. Evol. Microbiol.">
        <title>The Global Catalogue of Microorganisms (GCM) 10K type strain sequencing project: providing services to taxonomists for standard genome sequencing and annotation.</title>
        <authorList>
            <consortium name="The Broad Institute Genomics Platform"/>
            <consortium name="The Broad Institute Genome Sequencing Center for Infectious Disease"/>
            <person name="Wu L."/>
            <person name="Ma J."/>
        </authorList>
    </citation>
    <scope>NUCLEOTIDE SEQUENCE [LARGE SCALE GENOMIC DNA]</scope>
    <source>
        <strain evidence="4">CGMCC 1.18439</strain>
    </source>
</reference>
<dbReference type="InterPro" id="IPR007899">
    <property type="entry name" value="CHAD_dom"/>
</dbReference>
<feature type="compositionally biased region" description="Polar residues" evidence="1">
    <location>
        <begin position="265"/>
        <end position="278"/>
    </location>
</feature>
<organism evidence="3 4">
    <name type="scientific">Deinococcus piscis</name>
    <dbReference type="NCBI Taxonomy" id="394230"/>
    <lineage>
        <taxon>Bacteria</taxon>
        <taxon>Thermotogati</taxon>
        <taxon>Deinococcota</taxon>
        <taxon>Deinococci</taxon>
        <taxon>Deinococcales</taxon>
        <taxon>Deinococcaceae</taxon>
        <taxon>Deinococcus</taxon>
    </lineage>
</organism>
<feature type="domain" description="CHAD" evidence="2">
    <location>
        <begin position="9"/>
        <end position="258"/>
    </location>
</feature>
<keyword evidence="4" id="KW-1185">Reference proteome</keyword>
<dbReference type="InterPro" id="IPR038186">
    <property type="entry name" value="CHAD_dom_sf"/>
</dbReference>
<dbReference type="PROSITE" id="PS51708">
    <property type="entry name" value="CHAD"/>
    <property type="match status" value="1"/>
</dbReference>
<dbReference type="PANTHER" id="PTHR39339:SF1">
    <property type="entry name" value="CHAD DOMAIN-CONTAINING PROTEIN"/>
    <property type="match status" value="1"/>
</dbReference>
<dbReference type="RefSeq" id="WP_189644014.1">
    <property type="nucleotide sequence ID" value="NZ_BNAL01000046.1"/>
</dbReference>
<protein>
    <recommendedName>
        <fullName evidence="2">CHAD domain-containing protein</fullName>
    </recommendedName>
</protein>
<sequence>MPKTSKADPNKRGAQTPTRSQAQPSDLRQQLAEYWPDFQAASPKAVHEVRKLTRRAGAEAKVSDLSKRVRREWRDLRRAAAPIRDHDAAGEHLRAALAEMKASPTALKRFEAAWAGRRAALLAAHPLPAQMPGGYDLPADWEKRAKRALKADRKALLGQGKALMKAADTNDSEAWHDWRKLMKRYRYTLELVGKAPREVRDMLEHLGRLQDAEVLLDLLQSEGQHFGKAQLRALQQREEQARVDARAAARALWPQLKAHLKGESQPKTAPDQPTTTTEVAAADRSTSTKKAPAAKATAAAKKTTARRPASKATATSKDLGATAKTPAKRTGGKASSSKAATKPATAKRTATTSSAKGTKAATPKAARSAPRKPATSRRKTSDSSSDS</sequence>
<feature type="compositionally biased region" description="Polar residues" evidence="1">
    <location>
        <begin position="13"/>
        <end position="28"/>
    </location>
</feature>
<name>A0ABQ3KHG4_9DEIO</name>
<dbReference type="Proteomes" id="UP000632154">
    <property type="component" value="Unassembled WGS sequence"/>
</dbReference>
<dbReference type="Gene3D" id="1.40.20.10">
    <property type="entry name" value="CHAD domain"/>
    <property type="match status" value="1"/>
</dbReference>
<feature type="compositionally biased region" description="Basic and acidic residues" evidence="1">
    <location>
        <begin position="1"/>
        <end position="11"/>
    </location>
</feature>
<evidence type="ECO:0000259" key="2">
    <source>
        <dbReference type="PROSITE" id="PS51708"/>
    </source>
</evidence>
<dbReference type="Pfam" id="PF05235">
    <property type="entry name" value="CHAD"/>
    <property type="match status" value="1"/>
</dbReference>
<dbReference type="SMART" id="SM00880">
    <property type="entry name" value="CHAD"/>
    <property type="match status" value="1"/>
</dbReference>
<comment type="caution">
    <text evidence="3">The sequence shown here is derived from an EMBL/GenBank/DDBJ whole genome shotgun (WGS) entry which is preliminary data.</text>
</comment>